<keyword evidence="6" id="KW-1185">Reference proteome</keyword>
<evidence type="ECO:0000313" key="5">
    <source>
        <dbReference type="EMBL" id="GGL13814.1"/>
    </source>
</evidence>
<evidence type="ECO:0000256" key="1">
    <source>
        <dbReference type="SAM" id="MobiDB-lite"/>
    </source>
</evidence>
<feature type="transmembrane region" description="Helical" evidence="2">
    <location>
        <begin position="154"/>
        <end position="172"/>
    </location>
</feature>
<evidence type="ECO:0000256" key="2">
    <source>
        <dbReference type="SAM" id="Phobius"/>
    </source>
</evidence>
<name>A0ABQ2FPE5_9DEIO</name>
<sequence>MMLTRETKRIQQEVALSTAISHQALLVEQMARQAWHLSAADAPDVQRAARAALQRSVTDLSGSRQSAAGLLARLARSGNAADINSNLSAQLHTYQTVASQLTRTADGPAAERAASARWMDQQASGGLAAALQETQRAVERSSASRSRRLATFTWYRPVIVLSLLVFLTLLVFRPLEKRIQRVQDELVQERDFALQVMTTVGQGLSVTDTQGRFEYVNPAYARLLNDTPDNLLGRTPFDVTFEGDHDRLRSVRAQRQEGETSTYETRLKRADGRAVPVLITGSPRLSGTQWAGTIAAITDLSAHKETEQAIRILAALSHSLELERTPDGVTERALQVLSEAIDLAWLVLYVRDGSTFRPTLTSGAVPPEIWAQLSRGVPQGEGRIWDTLNGQAVYMDESARPDYAALGVGSVALIPLLRSTGDVTQVLCAFHGSRAQGWTEREQVLLDTAARSISAALERAELHQEAQNNAAYAETLLAVSPWPRVPSVPSTSRCRPYSSWPRPWN</sequence>
<protein>
    <recommendedName>
        <fullName evidence="7">PAS domain-containing protein</fullName>
    </recommendedName>
</protein>
<feature type="domain" description="PAS" evidence="3">
    <location>
        <begin position="189"/>
        <end position="259"/>
    </location>
</feature>
<dbReference type="Gene3D" id="3.30.450.20">
    <property type="entry name" value="PAS domain"/>
    <property type="match status" value="1"/>
</dbReference>
<feature type="compositionally biased region" description="Low complexity" evidence="1">
    <location>
        <begin position="486"/>
        <end position="496"/>
    </location>
</feature>
<keyword evidence="2" id="KW-0472">Membrane</keyword>
<dbReference type="EMBL" id="BMPE01000017">
    <property type="protein sequence ID" value="GGL13814.1"/>
    <property type="molecule type" value="Genomic_DNA"/>
</dbReference>
<dbReference type="InterPro" id="IPR013767">
    <property type="entry name" value="PAS_fold"/>
</dbReference>
<dbReference type="SMART" id="SM00065">
    <property type="entry name" value="GAF"/>
    <property type="match status" value="1"/>
</dbReference>
<dbReference type="InterPro" id="IPR000700">
    <property type="entry name" value="PAS-assoc_C"/>
</dbReference>
<dbReference type="SUPFAM" id="SSF55781">
    <property type="entry name" value="GAF domain-like"/>
    <property type="match status" value="1"/>
</dbReference>
<keyword evidence="2" id="KW-1133">Transmembrane helix</keyword>
<accession>A0ABQ2FPE5</accession>
<feature type="region of interest" description="Disordered" evidence="1">
    <location>
        <begin position="486"/>
        <end position="505"/>
    </location>
</feature>
<feature type="domain" description="PAC" evidence="4">
    <location>
        <begin position="261"/>
        <end position="312"/>
    </location>
</feature>
<comment type="caution">
    <text evidence="5">The sequence shown here is derived from an EMBL/GenBank/DDBJ whole genome shotgun (WGS) entry which is preliminary data.</text>
</comment>
<dbReference type="NCBIfam" id="TIGR00229">
    <property type="entry name" value="sensory_box"/>
    <property type="match status" value="1"/>
</dbReference>
<dbReference type="Gene3D" id="3.30.450.40">
    <property type="match status" value="1"/>
</dbReference>
<organism evidence="5 6">
    <name type="scientific">Deinococcus radiotolerans</name>
    <dbReference type="NCBI Taxonomy" id="1309407"/>
    <lineage>
        <taxon>Bacteria</taxon>
        <taxon>Thermotogati</taxon>
        <taxon>Deinococcota</taxon>
        <taxon>Deinococci</taxon>
        <taxon>Deinococcales</taxon>
        <taxon>Deinococcaceae</taxon>
        <taxon>Deinococcus</taxon>
    </lineage>
</organism>
<evidence type="ECO:0000259" key="3">
    <source>
        <dbReference type="PROSITE" id="PS50112"/>
    </source>
</evidence>
<dbReference type="PROSITE" id="PS50113">
    <property type="entry name" value="PAC"/>
    <property type="match status" value="1"/>
</dbReference>
<dbReference type="InterPro" id="IPR003018">
    <property type="entry name" value="GAF"/>
</dbReference>
<evidence type="ECO:0000259" key="4">
    <source>
        <dbReference type="PROSITE" id="PS50113"/>
    </source>
</evidence>
<dbReference type="PANTHER" id="PTHR44757:SF2">
    <property type="entry name" value="BIOFILM ARCHITECTURE MAINTENANCE PROTEIN MBAA"/>
    <property type="match status" value="1"/>
</dbReference>
<proteinExistence type="predicted"/>
<evidence type="ECO:0000313" key="6">
    <source>
        <dbReference type="Proteomes" id="UP000604341"/>
    </source>
</evidence>
<dbReference type="InterPro" id="IPR000014">
    <property type="entry name" value="PAS"/>
</dbReference>
<dbReference type="InterPro" id="IPR052155">
    <property type="entry name" value="Biofilm_reg_signaling"/>
</dbReference>
<gene>
    <name evidence="5" type="ORF">GCM10010844_35840</name>
</gene>
<dbReference type="Pfam" id="PF00989">
    <property type="entry name" value="PAS"/>
    <property type="match status" value="1"/>
</dbReference>
<dbReference type="SUPFAM" id="SSF55785">
    <property type="entry name" value="PYP-like sensor domain (PAS domain)"/>
    <property type="match status" value="1"/>
</dbReference>
<dbReference type="InterPro" id="IPR035965">
    <property type="entry name" value="PAS-like_dom_sf"/>
</dbReference>
<dbReference type="InterPro" id="IPR029016">
    <property type="entry name" value="GAF-like_dom_sf"/>
</dbReference>
<keyword evidence="2" id="KW-0812">Transmembrane</keyword>
<dbReference type="Proteomes" id="UP000604341">
    <property type="component" value="Unassembled WGS sequence"/>
</dbReference>
<dbReference type="Pfam" id="PF01590">
    <property type="entry name" value="GAF"/>
    <property type="match status" value="1"/>
</dbReference>
<reference evidence="6" key="1">
    <citation type="journal article" date="2019" name="Int. J. Syst. Evol. Microbiol.">
        <title>The Global Catalogue of Microorganisms (GCM) 10K type strain sequencing project: providing services to taxonomists for standard genome sequencing and annotation.</title>
        <authorList>
            <consortium name="The Broad Institute Genomics Platform"/>
            <consortium name="The Broad Institute Genome Sequencing Center for Infectious Disease"/>
            <person name="Wu L."/>
            <person name="Ma J."/>
        </authorList>
    </citation>
    <scope>NUCLEOTIDE SEQUENCE [LARGE SCALE GENOMIC DNA]</scope>
    <source>
        <strain evidence="6">JCM 19173</strain>
    </source>
</reference>
<evidence type="ECO:0008006" key="7">
    <source>
        <dbReference type="Google" id="ProtNLM"/>
    </source>
</evidence>
<dbReference type="PROSITE" id="PS50112">
    <property type="entry name" value="PAS"/>
    <property type="match status" value="1"/>
</dbReference>
<dbReference type="CDD" id="cd00130">
    <property type="entry name" value="PAS"/>
    <property type="match status" value="1"/>
</dbReference>
<dbReference type="PANTHER" id="PTHR44757">
    <property type="entry name" value="DIGUANYLATE CYCLASE DGCP"/>
    <property type="match status" value="1"/>
</dbReference>
<dbReference type="SMART" id="SM00091">
    <property type="entry name" value="PAS"/>
    <property type="match status" value="1"/>
</dbReference>